<reference evidence="1" key="1">
    <citation type="submission" date="2024-05" db="EMBL/GenBank/DDBJ databases">
        <title>Planctomycetes of the genus Singulisphaera possess chitinolytic capabilities.</title>
        <authorList>
            <person name="Ivanova A."/>
        </authorList>
    </citation>
    <scope>NUCLEOTIDE SEQUENCE</scope>
    <source>
        <strain evidence="1">Ch08T</strain>
    </source>
</reference>
<evidence type="ECO:0000313" key="1">
    <source>
        <dbReference type="EMBL" id="XBH07263.1"/>
    </source>
</evidence>
<name>A0AAU7CQD5_9BACT</name>
<dbReference type="EMBL" id="CP155447">
    <property type="protein sequence ID" value="XBH07263.1"/>
    <property type="molecule type" value="Genomic_DNA"/>
</dbReference>
<accession>A0AAU7CQD5</accession>
<sequence length="187" mass="20052">MTSDQIAVVKNTLSAVAGYLALKRAASAPTAQTILVAALNSTGHASVWVDGSLSDQGRREVLEAIVTEGKGWFRASAETLLDDITPKALLGAAKDKVSGFFNRAGKYVRELFTAGVLAVTGPGPANQTEAIIQETAKQVATQREYLANFQQQIVAEARPLNETFVARAEMYESQSVAMHPNWTNQEA</sequence>
<proteinExistence type="predicted"/>
<organism evidence="1">
    <name type="scientific">Singulisphaera sp. Ch08</name>
    <dbReference type="NCBI Taxonomy" id="3120278"/>
    <lineage>
        <taxon>Bacteria</taxon>
        <taxon>Pseudomonadati</taxon>
        <taxon>Planctomycetota</taxon>
        <taxon>Planctomycetia</taxon>
        <taxon>Isosphaerales</taxon>
        <taxon>Isosphaeraceae</taxon>
        <taxon>Singulisphaera</taxon>
    </lineage>
</organism>
<gene>
    <name evidence="1" type="ORF">V5E97_14825</name>
</gene>
<protein>
    <submittedName>
        <fullName evidence="1">Uncharacterized protein</fullName>
    </submittedName>
</protein>
<dbReference type="AlphaFoldDB" id="A0AAU7CQD5"/>
<dbReference type="RefSeq" id="WP_406700106.1">
    <property type="nucleotide sequence ID" value="NZ_CP155447.1"/>
</dbReference>